<sequence>MNKLFSIFFCFAAISLFSQKKWNVNFYNEKTGNEISIFADNNEEMPMSSKFTFQLDNLNSTAANEFTVVIPEKAKRFLITKLSPKNPAKSNQFTYTNMTNFGDVTLKDFDQDYIYSLPFETGKTQLVYQGYNGKFSHQKINALDFNLKTGEKIFAAREGKVVEVVDHNTSSCANISCAKFNNNIVIMHSDGSFADYAHLKYKGAAVKIGDVVEKGQLIGFSGNTGFSNGPHLHFSVYLNRIDGKRDYISTKFKTSTSEGELLQEGKTYTKNY</sequence>
<organism evidence="2 3">
    <name type="scientific">Chryseobacterium koreense CCUG 49689</name>
    <dbReference type="NCBI Taxonomy" id="1304281"/>
    <lineage>
        <taxon>Bacteria</taxon>
        <taxon>Pseudomonadati</taxon>
        <taxon>Bacteroidota</taxon>
        <taxon>Flavobacteriia</taxon>
        <taxon>Flavobacteriales</taxon>
        <taxon>Weeksellaceae</taxon>
        <taxon>Chryseobacterium group</taxon>
        <taxon>Chryseobacterium</taxon>
    </lineage>
</organism>
<dbReference type="PATRIC" id="fig|1304281.5.peg.2145"/>
<dbReference type="Proteomes" id="UP000035900">
    <property type="component" value="Unassembled WGS sequence"/>
</dbReference>
<dbReference type="PANTHER" id="PTHR21666:SF270">
    <property type="entry name" value="MUREIN HYDROLASE ACTIVATOR ENVC"/>
    <property type="match status" value="1"/>
</dbReference>
<reference evidence="2 3" key="1">
    <citation type="journal article" date="2004" name="Int. J. Syst. Evol. Microbiol.">
        <title>Kaistella koreensis gen. nov., sp. nov., a novel member of the Chryseobacterium-Bergeyella-Riemerella branch.</title>
        <authorList>
            <person name="Kim M.K."/>
            <person name="Im W.T."/>
            <person name="Shin Y.K."/>
            <person name="Lim J.H."/>
            <person name="Kim S.H."/>
            <person name="Lee B.C."/>
            <person name="Park M.Y."/>
            <person name="Lee K.Y."/>
            <person name="Lee S.T."/>
        </authorList>
    </citation>
    <scope>NUCLEOTIDE SEQUENCE [LARGE SCALE GENOMIC DNA]</scope>
    <source>
        <strain evidence="2 3">CCUG 49689</strain>
    </source>
</reference>
<evidence type="ECO:0000313" key="3">
    <source>
        <dbReference type="Proteomes" id="UP000035900"/>
    </source>
</evidence>
<dbReference type="AlphaFoldDB" id="A0A0J7IXD6"/>
<dbReference type="PANTHER" id="PTHR21666">
    <property type="entry name" value="PEPTIDASE-RELATED"/>
    <property type="match status" value="1"/>
</dbReference>
<feature type="domain" description="M23ase beta-sheet core" evidence="1">
    <location>
        <begin position="141"/>
        <end position="239"/>
    </location>
</feature>
<dbReference type="OrthoDB" id="9809488at2"/>
<dbReference type="RefSeq" id="WP_053215458.1">
    <property type="nucleotide sequence ID" value="NZ_LFNG01000012.1"/>
</dbReference>
<dbReference type="InterPro" id="IPR050570">
    <property type="entry name" value="Cell_wall_metabolism_enzyme"/>
</dbReference>
<dbReference type="EMBL" id="LFNG01000012">
    <property type="protein sequence ID" value="KMQ70933.1"/>
    <property type="molecule type" value="Genomic_DNA"/>
</dbReference>
<accession>A0A0J7IXD6</accession>
<dbReference type="Gene3D" id="2.70.70.10">
    <property type="entry name" value="Glucose Permease (Domain IIA)"/>
    <property type="match status" value="1"/>
</dbReference>
<protein>
    <recommendedName>
        <fullName evidence="1">M23ase beta-sheet core domain-containing protein</fullName>
    </recommendedName>
</protein>
<gene>
    <name evidence="2" type="ORF">ACM44_09965</name>
</gene>
<proteinExistence type="predicted"/>
<dbReference type="GO" id="GO:0004222">
    <property type="term" value="F:metalloendopeptidase activity"/>
    <property type="evidence" value="ECO:0007669"/>
    <property type="project" value="TreeGrafter"/>
</dbReference>
<dbReference type="CDD" id="cd12797">
    <property type="entry name" value="M23_peptidase"/>
    <property type="match status" value="1"/>
</dbReference>
<comment type="caution">
    <text evidence="2">The sequence shown here is derived from an EMBL/GenBank/DDBJ whole genome shotgun (WGS) entry which is preliminary data.</text>
</comment>
<dbReference type="Pfam" id="PF01551">
    <property type="entry name" value="Peptidase_M23"/>
    <property type="match status" value="1"/>
</dbReference>
<dbReference type="InterPro" id="IPR016047">
    <property type="entry name" value="M23ase_b-sheet_dom"/>
</dbReference>
<name>A0A0J7IXD6_9FLAO</name>
<dbReference type="InterPro" id="IPR011055">
    <property type="entry name" value="Dup_hybrid_motif"/>
</dbReference>
<evidence type="ECO:0000313" key="2">
    <source>
        <dbReference type="EMBL" id="KMQ70933.1"/>
    </source>
</evidence>
<dbReference type="SUPFAM" id="SSF51261">
    <property type="entry name" value="Duplicated hybrid motif"/>
    <property type="match status" value="1"/>
</dbReference>
<dbReference type="STRING" id="1304281.ACM44_09965"/>
<keyword evidence="3" id="KW-1185">Reference proteome</keyword>
<evidence type="ECO:0000259" key="1">
    <source>
        <dbReference type="Pfam" id="PF01551"/>
    </source>
</evidence>